<dbReference type="PANTHER" id="PTHR42997:SF1">
    <property type="entry name" value="AP-4-A PHOSPHORYLASE"/>
    <property type="match status" value="1"/>
</dbReference>
<dbReference type="Gene3D" id="3.30.428.10">
    <property type="entry name" value="HIT-like"/>
    <property type="match status" value="1"/>
</dbReference>
<dbReference type="OrthoDB" id="9784774at2"/>
<feature type="short sequence motif" description="Histidine triad motif" evidence="1">
    <location>
        <begin position="123"/>
        <end position="127"/>
    </location>
</feature>
<dbReference type="RefSeq" id="WP_062279520.1">
    <property type="nucleotide sequence ID" value="NZ_DF968181.1"/>
</dbReference>
<dbReference type="Proteomes" id="UP000053370">
    <property type="component" value="Unassembled WGS sequence"/>
</dbReference>
<name>A0A0S7BPP7_9CHLR</name>
<dbReference type="Pfam" id="PF01230">
    <property type="entry name" value="HIT"/>
    <property type="match status" value="1"/>
</dbReference>
<evidence type="ECO:0000313" key="3">
    <source>
        <dbReference type="EMBL" id="GAP40331.1"/>
    </source>
</evidence>
<dbReference type="InterPro" id="IPR052908">
    <property type="entry name" value="AP-4-A_phosphorylase"/>
</dbReference>
<protein>
    <submittedName>
        <fullName evidence="3">Diadenosine tetraphosphate (Ap4A) hydrolase</fullName>
    </submittedName>
</protein>
<reference evidence="3" key="1">
    <citation type="journal article" date="2015" name="Genome Announc.">
        <title>Draft Genome Sequence of Anaerolineae Strain TC1, a Novel Isolate from a Methanogenic Wastewater Treatment System.</title>
        <authorList>
            <person name="Matsuura N."/>
            <person name="Tourlousse D.M."/>
            <person name="Sun L."/>
            <person name="Toyonaga M."/>
            <person name="Kuroda K."/>
            <person name="Ohashi A."/>
            <person name="Cruz R."/>
            <person name="Yamaguchi T."/>
            <person name="Sekiguchi Y."/>
        </authorList>
    </citation>
    <scope>NUCLEOTIDE SEQUENCE [LARGE SCALE GENOMIC DNA]</scope>
    <source>
        <strain evidence="3">TC1</strain>
    </source>
</reference>
<dbReference type="GO" id="GO:0016787">
    <property type="term" value="F:hydrolase activity"/>
    <property type="evidence" value="ECO:0007669"/>
    <property type="project" value="UniProtKB-KW"/>
</dbReference>
<keyword evidence="4" id="KW-1185">Reference proteome</keyword>
<dbReference type="InterPro" id="IPR036265">
    <property type="entry name" value="HIT-like_sf"/>
</dbReference>
<accession>A0A0S7BPP7</accession>
<gene>
    <name evidence="3" type="ORF">ATC1_13303</name>
</gene>
<evidence type="ECO:0000259" key="2">
    <source>
        <dbReference type="PROSITE" id="PS51084"/>
    </source>
</evidence>
<evidence type="ECO:0000313" key="4">
    <source>
        <dbReference type="Proteomes" id="UP000053370"/>
    </source>
</evidence>
<evidence type="ECO:0000256" key="1">
    <source>
        <dbReference type="PROSITE-ProRule" id="PRU00464"/>
    </source>
</evidence>
<dbReference type="InterPro" id="IPR011146">
    <property type="entry name" value="HIT-like"/>
</dbReference>
<proteinExistence type="predicted"/>
<keyword evidence="3" id="KW-0378">Hydrolase</keyword>
<feature type="domain" description="HIT" evidence="2">
    <location>
        <begin position="28"/>
        <end position="138"/>
    </location>
</feature>
<dbReference type="STRING" id="1678840.ATC1_13303"/>
<dbReference type="SUPFAM" id="SSF54197">
    <property type="entry name" value="HIT-like"/>
    <property type="match status" value="1"/>
</dbReference>
<dbReference type="PROSITE" id="PS51084">
    <property type="entry name" value="HIT_2"/>
    <property type="match status" value="1"/>
</dbReference>
<sequence>METMWAPWRGDYITGTVDHEKTKSEECVFCEAQKVQADRDRYIIHRGKNAFVILNLYPYNNGHMMIIPNCHICRPEMMDAETRCEVMDLIIKAEVVLNKVYKPHGINIGANIGAAAGAGIAQHMHFHILPRWNADVNFMTAVANTRVIPESLEISWTKIRDAWNEIP</sequence>
<dbReference type="AlphaFoldDB" id="A0A0S7BPP7"/>
<dbReference type="PANTHER" id="PTHR42997">
    <property type="entry name" value="HIT FAMILY HYDROLASE"/>
    <property type="match status" value="1"/>
</dbReference>
<organism evidence="3">
    <name type="scientific">Flexilinea flocculi</name>
    <dbReference type="NCBI Taxonomy" id="1678840"/>
    <lineage>
        <taxon>Bacteria</taxon>
        <taxon>Bacillati</taxon>
        <taxon>Chloroflexota</taxon>
        <taxon>Anaerolineae</taxon>
        <taxon>Anaerolineales</taxon>
        <taxon>Anaerolineaceae</taxon>
        <taxon>Flexilinea</taxon>
    </lineage>
</organism>
<dbReference type="EMBL" id="DF968181">
    <property type="protein sequence ID" value="GAP40331.1"/>
    <property type="molecule type" value="Genomic_DNA"/>
</dbReference>